<dbReference type="AlphaFoldDB" id="A0A846YN89"/>
<feature type="region of interest" description="Disordered" evidence="1">
    <location>
        <begin position="20"/>
        <end position="82"/>
    </location>
</feature>
<evidence type="ECO:0000256" key="1">
    <source>
        <dbReference type="SAM" id="MobiDB-lite"/>
    </source>
</evidence>
<gene>
    <name evidence="2" type="ORF">HGA15_31170</name>
</gene>
<dbReference type="RefSeq" id="WP_062978561.1">
    <property type="nucleotide sequence ID" value="NZ_JAAXOT010000024.1"/>
</dbReference>
<dbReference type="EMBL" id="JAAXOT010000024">
    <property type="protein sequence ID" value="NKY60525.1"/>
    <property type="molecule type" value="Genomic_DNA"/>
</dbReference>
<comment type="caution">
    <text evidence="2">The sequence shown here is derived from an EMBL/GenBank/DDBJ whole genome shotgun (WGS) entry which is preliminary data.</text>
</comment>
<protein>
    <submittedName>
        <fullName evidence="2">Uncharacterized protein</fullName>
    </submittedName>
</protein>
<reference evidence="2 3" key="1">
    <citation type="submission" date="2020-04" db="EMBL/GenBank/DDBJ databases">
        <title>MicrobeNet Type strains.</title>
        <authorList>
            <person name="Nicholson A.C."/>
        </authorList>
    </citation>
    <scope>NUCLEOTIDE SEQUENCE [LARGE SCALE GENOMIC DNA]</scope>
    <source>
        <strain evidence="2 3">JCM 3332</strain>
    </source>
</reference>
<sequence>MADDPYADLPPEYLQILREKEAEQSTEPTESVIRSDPRGPTQEEEEEMDRYYGRASWLETDRPRSTVEPREEWYPPAIGDGI</sequence>
<keyword evidence="3" id="KW-1185">Reference proteome</keyword>
<dbReference type="Proteomes" id="UP000570678">
    <property type="component" value="Unassembled WGS sequence"/>
</dbReference>
<evidence type="ECO:0000313" key="3">
    <source>
        <dbReference type="Proteomes" id="UP000570678"/>
    </source>
</evidence>
<evidence type="ECO:0000313" key="2">
    <source>
        <dbReference type="EMBL" id="NKY60525.1"/>
    </source>
</evidence>
<accession>A0A846YN89</accession>
<feature type="compositionally biased region" description="Basic and acidic residues" evidence="1">
    <location>
        <begin position="59"/>
        <end position="73"/>
    </location>
</feature>
<organism evidence="2 3">
    <name type="scientific">Nocardia flavorosea</name>
    <dbReference type="NCBI Taxonomy" id="53429"/>
    <lineage>
        <taxon>Bacteria</taxon>
        <taxon>Bacillati</taxon>
        <taxon>Actinomycetota</taxon>
        <taxon>Actinomycetes</taxon>
        <taxon>Mycobacteriales</taxon>
        <taxon>Nocardiaceae</taxon>
        <taxon>Nocardia</taxon>
    </lineage>
</organism>
<proteinExistence type="predicted"/>
<name>A0A846YN89_9NOCA</name>